<evidence type="ECO:0000256" key="1">
    <source>
        <dbReference type="ARBA" id="ARBA00022737"/>
    </source>
</evidence>
<evidence type="ECO:0000259" key="3">
    <source>
        <dbReference type="Pfam" id="PF15902"/>
    </source>
</evidence>
<accession>A0ABY3YPE5</accession>
<keyword evidence="5" id="KW-1185">Reference proteome</keyword>
<dbReference type="CDD" id="cd15482">
    <property type="entry name" value="Sialidase_non-viral"/>
    <property type="match status" value="1"/>
</dbReference>
<keyword evidence="2" id="KW-0732">Signal</keyword>
<dbReference type="GO" id="GO:0016787">
    <property type="term" value="F:hydrolase activity"/>
    <property type="evidence" value="ECO:0007669"/>
    <property type="project" value="UniProtKB-KW"/>
</dbReference>
<name>A0ABY3YPE5_9FLAO</name>
<sequence length="951" mass="106252">MKNYLLLAASALFLNPMQAQQPATNSDKILQGLSDIKTIQQNSLIKNVPLKNIGPTIMSGRVVDLDVNPADPTEFYVGYASGGVWYTNNNGTSFTPITEKAPTMNIGDIAVDWNTKTIWVGTGENNSSRSSYAGIGILKSSDQGKTWNHAGLPDSHHIGRIIINPNNPDEVVIGVTGHLYSKNEERGVYKTTDGGKTWKKTLFINDETGIIDLSIAPDNFNIMYAAAWKRDRKAWNFVGSGNDSGIYKSTDGGDSWTLLTTKESGFPTGDGVGRIGLAVFDSNTLYAVHDSQFHRDKKEKDLNEPDKLTKEDFKTMSAAQLMELDNKKLNEFLKTNGFHEKYRAQNVKQLVSTGSVKPADLAKYLEDANALLFDTPVIGAEVYKSTNGGKTWRKTNDEYIDGLFYSYGYYFGEIRVDPGNVNRLYIGGVPLVKSDDGGKTWDIISKENVHADHQALWVNPNKPGHLINGNDGGVNITYDDGEHWIKNNTPAVGQFYAVNVDNQKPYKIYGGLQDNGVWMAAHNARQDQSWKQYGAYPWKELMGGDGMQVQIDNRNPNVIYTGYQFGNYFRIELDKNEKTYIQPKHQLGESPYRFNWQTPILLSSHNQDILYLGGNKLMRSMNRGNDWTAISGDLTNGGKPGNVAYGTLTTISESPFEFGLIYTGSDDGLVHLTRNAGGNWKLISSSLPKDLWVSRVVASSHKKERVYVSLNGYRWDDFNTYVYMSDDYGNTWKNISSNLPISPVNVIKEDPENENLLYLGTDNGLYVSFDKGNSWEAFSKNLPKVAVHDLAIQPDAKDLIVGTHGRSIYIANIEQLQRLSPEVLSSKVYTFDIDDVKHSQAWGSSRSRSSETFEPNAKIAFYTAKKGSSTIKISTHNDITINLFETETDRGINYFDYDLTFSEKGKKTFDKKNKNITLKEAPNGKYYLPKGKYTIETSTNGGTSKKQFEVK</sequence>
<dbReference type="EMBL" id="CP094326">
    <property type="protein sequence ID" value="UNY99649.1"/>
    <property type="molecule type" value="Genomic_DNA"/>
</dbReference>
<dbReference type="SUPFAM" id="SSF110296">
    <property type="entry name" value="Oligoxyloglucan reducing end-specific cellobiohydrolase"/>
    <property type="match status" value="1"/>
</dbReference>
<evidence type="ECO:0000313" key="5">
    <source>
        <dbReference type="Proteomes" id="UP000829476"/>
    </source>
</evidence>
<dbReference type="InterPro" id="IPR036278">
    <property type="entry name" value="Sialidase_sf"/>
</dbReference>
<reference evidence="4 5" key="1">
    <citation type="journal article" date="2018" name="Int. J. Syst. Evol. Microbiol.">
        <title>Zhouia spongiae sp. nov., isolated from a marine sponge.</title>
        <authorList>
            <person name="Zhuang L."/>
            <person name="Lin B."/>
            <person name="Qin F."/>
            <person name="Luo L."/>
        </authorList>
    </citation>
    <scope>NUCLEOTIDE SEQUENCE [LARGE SCALE GENOMIC DNA]</scope>
    <source>
        <strain evidence="4 5">HN-Y44</strain>
    </source>
</reference>
<keyword evidence="1" id="KW-0677">Repeat</keyword>
<organism evidence="4 5">
    <name type="scientific">Zhouia spongiae</name>
    <dbReference type="NCBI Taxonomy" id="2202721"/>
    <lineage>
        <taxon>Bacteria</taxon>
        <taxon>Pseudomonadati</taxon>
        <taxon>Bacteroidota</taxon>
        <taxon>Flavobacteriia</taxon>
        <taxon>Flavobacteriales</taxon>
        <taxon>Flavobacteriaceae</taxon>
        <taxon>Zhouia</taxon>
    </lineage>
</organism>
<dbReference type="Proteomes" id="UP000829476">
    <property type="component" value="Chromosome"/>
</dbReference>
<dbReference type="Pfam" id="PF15902">
    <property type="entry name" value="Sortilin-Vps10"/>
    <property type="match status" value="2"/>
</dbReference>
<dbReference type="RefSeq" id="WP_242938022.1">
    <property type="nucleotide sequence ID" value="NZ_CP094326.1"/>
</dbReference>
<dbReference type="InterPro" id="IPR015943">
    <property type="entry name" value="WD40/YVTN_repeat-like_dom_sf"/>
</dbReference>
<dbReference type="PANTHER" id="PTHR43739">
    <property type="entry name" value="XYLOGLUCANASE (EUROFUNG)"/>
    <property type="match status" value="1"/>
</dbReference>
<dbReference type="Gene3D" id="2.130.10.10">
    <property type="entry name" value="YVTN repeat-like/Quinoprotein amine dehydrogenase"/>
    <property type="match status" value="4"/>
</dbReference>
<dbReference type="InterPro" id="IPR031778">
    <property type="entry name" value="Sortilin_N"/>
</dbReference>
<evidence type="ECO:0000256" key="2">
    <source>
        <dbReference type="SAM" id="SignalP"/>
    </source>
</evidence>
<keyword evidence="4" id="KW-0378">Hydrolase</keyword>
<proteinExistence type="predicted"/>
<dbReference type="PANTHER" id="PTHR43739:SF5">
    <property type="entry name" value="EXO-ALPHA-SIALIDASE"/>
    <property type="match status" value="1"/>
</dbReference>
<evidence type="ECO:0000313" key="4">
    <source>
        <dbReference type="EMBL" id="UNY99649.1"/>
    </source>
</evidence>
<feature type="domain" description="Sortilin N-terminal" evidence="3">
    <location>
        <begin position="722"/>
        <end position="806"/>
    </location>
</feature>
<feature type="chain" id="PRO_5045425128" evidence="2">
    <location>
        <begin position="20"/>
        <end position="951"/>
    </location>
</feature>
<feature type="signal peptide" evidence="2">
    <location>
        <begin position="1"/>
        <end position="19"/>
    </location>
</feature>
<dbReference type="SUPFAM" id="SSF50939">
    <property type="entry name" value="Sialidases"/>
    <property type="match status" value="1"/>
</dbReference>
<dbReference type="InterPro" id="IPR052025">
    <property type="entry name" value="Xyloglucanase_GH74"/>
</dbReference>
<protein>
    <submittedName>
        <fullName evidence="4">Glycosyl hydrolase</fullName>
    </submittedName>
</protein>
<feature type="domain" description="Sortilin N-terminal" evidence="3">
    <location>
        <begin position="138"/>
        <end position="310"/>
    </location>
</feature>
<gene>
    <name evidence="4" type="ORF">MQE36_04705</name>
</gene>